<dbReference type="EMBL" id="JBHTLM010000002">
    <property type="protein sequence ID" value="MFD1175269.1"/>
    <property type="molecule type" value="Genomic_DNA"/>
</dbReference>
<keyword evidence="1" id="KW-1133">Transmembrane helix</keyword>
<sequence>MIRRGLIALGKAAWSPLSVMDQEHTPEKQLASLLVVLMTAGLTAFLSADLYLLVAGVGTWAIACGCIWLVSRIFRKGIGFRQVSTTWGLTYLPNLICVAANYFLATNRHLTELPVLSFLIQTLLIMLLVWKAILYFIEMRCVLQVTGTELTIGTVIVGIVFLPVMMVGFILGLQVPML</sequence>
<evidence type="ECO:0008006" key="4">
    <source>
        <dbReference type="Google" id="ProtNLM"/>
    </source>
</evidence>
<comment type="caution">
    <text evidence="2">The sequence shown here is derived from an EMBL/GenBank/DDBJ whole genome shotgun (WGS) entry which is preliminary data.</text>
</comment>
<keyword evidence="3" id="KW-1185">Reference proteome</keyword>
<evidence type="ECO:0000313" key="3">
    <source>
        <dbReference type="Proteomes" id="UP001597262"/>
    </source>
</evidence>
<feature type="transmembrane region" description="Helical" evidence="1">
    <location>
        <begin position="86"/>
        <end position="104"/>
    </location>
</feature>
<feature type="transmembrane region" description="Helical" evidence="1">
    <location>
        <begin position="149"/>
        <end position="173"/>
    </location>
</feature>
<keyword evidence="1" id="KW-0472">Membrane</keyword>
<reference evidence="3" key="1">
    <citation type="journal article" date="2019" name="Int. J. Syst. Evol. Microbiol.">
        <title>The Global Catalogue of Microorganisms (GCM) 10K type strain sequencing project: providing services to taxonomists for standard genome sequencing and annotation.</title>
        <authorList>
            <consortium name="The Broad Institute Genomics Platform"/>
            <consortium name="The Broad Institute Genome Sequencing Center for Infectious Disease"/>
            <person name="Wu L."/>
            <person name="Ma J."/>
        </authorList>
    </citation>
    <scope>NUCLEOTIDE SEQUENCE [LARGE SCALE GENOMIC DNA]</scope>
    <source>
        <strain evidence="3">CCUG 59189</strain>
    </source>
</reference>
<dbReference type="RefSeq" id="WP_379316476.1">
    <property type="nucleotide sequence ID" value="NZ_JBHTLM010000002.1"/>
</dbReference>
<evidence type="ECO:0000256" key="1">
    <source>
        <dbReference type="SAM" id="Phobius"/>
    </source>
</evidence>
<keyword evidence="1" id="KW-0812">Transmembrane</keyword>
<accession>A0ABW3RS86</accession>
<protein>
    <recommendedName>
        <fullName evidence="4">Yip1 domain-containing protein</fullName>
    </recommendedName>
</protein>
<feature type="transmembrane region" description="Helical" evidence="1">
    <location>
        <begin position="30"/>
        <end position="48"/>
    </location>
</feature>
<dbReference type="Proteomes" id="UP001597262">
    <property type="component" value="Unassembled WGS sequence"/>
</dbReference>
<gene>
    <name evidence="2" type="ORF">ACFQ3W_03005</name>
</gene>
<feature type="transmembrane region" description="Helical" evidence="1">
    <location>
        <begin position="116"/>
        <end position="137"/>
    </location>
</feature>
<feature type="transmembrane region" description="Helical" evidence="1">
    <location>
        <begin position="54"/>
        <end position="74"/>
    </location>
</feature>
<proteinExistence type="predicted"/>
<evidence type="ECO:0000313" key="2">
    <source>
        <dbReference type="EMBL" id="MFD1175269.1"/>
    </source>
</evidence>
<organism evidence="2 3">
    <name type="scientific">Paenibacillus puldeungensis</name>
    <dbReference type="NCBI Taxonomy" id="696536"/>
    <lineage>
        <taxon>Bacteria</taxon>
        <taxon>Bacillati</taxon>
        <taxon>Bacillota</taxon>
        <taxon>Bacilli</taxon>
        <taxon>Bacillales</taxon>
        <taxon>Paenibacillaceae</taxon>
        <taxon>Paenibacillus</taxon>
    </lineage>
</organism>
<name>A0ABW3RS86_9BACL</name>